<evidence type="ECO:0000313" key="1">
    <source>
        <dbReference type="EMBL" id="TRM60306.1"/>
    </source>
</evidence>
<protein>
    <recommendedName>
        <fullName evidence="3">F-box domain-containing protein</fullName>
    </recommendedName>
</protein>
<dbReference type="SUPFAM" id="SSF52047">
    <property type="entry name" value="RNI-like"/>
    <property type="match status" value="1"/>
</dbReference>
<comment type="caution">
    <text evidence="1">The sequence shown here is derived from an EMBL/GenBank/DDBJ whole genome shotgun (WGS) entry which is preliminary data.</text>
</comment>
<dbReference type="EMBL" id="VDMD01000022">
    <property type="protein sequence ID" value="TRM60306.1"/>
    <property type="molecule type" value="Genomic_DNA"/>
</dbReference>
<name>A0A550C6G1_9AGAR</name>
<proteinExistence type="predicted"/>
<dbReference type="Proteomes" id="UP000320762">
    <property type="component" value="Unassembled WGS sequence"/>
</dbReference>
<dbReference type="AlphaFoldDB" id="A0A550C6G1"/>
<dbReference type="OrthoDB" id="3235026at2759"/>
<dbReference type="Gene3D" id="3.80.10.10">
    <property type="entry name" value="Ribonuclease Inhibitor"/>
    <property type="match status" value="1"/>
</dbReference>
<sequence>MASIASGSAWHDLPAELKQSIVEVLDEEDARALSFADKYTYSLCIPATFKFVKLDTQFALEQFLLNVPGERMHHIHTLDVSPMHDDDAFTIPLAAPYTDSLGKLLLQCPRLETLTLRAAGCLSKDIIPCFSDLVELRHLTLNNVRNDARAPLSERVVVSIAATIPNLQYLELDTVTRSRQHAPELVGAWPYVPVVTGDDDVPSHRVLGADLFLPALLRLPGLRRLTVRDTHLGDARWVSTPPACRLEMLDLSAPADCAPTTGDVERIMAVVGPTVAEFSLNTAVNEPKFADKDTPLRRLRRLHIAPAFPVESVVDTVAGLAGSPIEDLSLRCHEDDVIDVCEALHDFLSMRASRGPGFYDNLRRIDVSVAPCEDDAAAAADEDEVRERVEATEKLQMFCRELRLEAMVAKIDVGKGRKDRRGRARSATTFSIVDPAAYARRRMSV</sequence>
<evidence type="ECO:0008006" key="3">
    <source>
        <dbReference type="Google" id="ProtNLM"/>
    </source>
</evidence>
<dbReference type="InterPro" id="IPR032675">
    <property type="entry name" value="LRR_dom_sf"/>
</dbReference>
<gene>
    <name evidence="1" type="ORF">BD626DRAFT_504893</name>
</gene>
<keyword evidence="2" id="KW-1185">Reference proteome</keyword>
<organism evidence="1 2">
    <name type="scientific">Schizophyllum amplum</name>
    <dbReference type="NCBI Taxonomy" id="97359"/>
    <lineage>
        <taxon>Eukaryota</taxon>
        <taxon>Fungi</taxon>
        <taxon>Dikarya</taxon>
        <taxon>Basidiomycota</taxon>
        <taxon>Agaricomycotina</taxon>
        <taxon>Agaricomycetes</taxon>
        <taxon>Agaricomycetidae</taxon>
        <taxon>Agaricales</taxon>
        <taxon>Schizophyllaceae</taxon>
        <taxon>Schizophyllum</taxon>
    </lineage>
</organism>
<accession>A0A550C6G1</accession>
<evidence type="ECO:0000313" key="2">
    <source>
        <dbReference type="Proteomes" id="UP000320762"/>
    </source>
</evidence>
<reference evidence="1 2" key="1">
    <citation type="journal article" date="2019" name="New Phytol.">
        <title>Comparative genomics reveals unique wood-decay strategies and fruiting body development in the Schizophyllaceae.</title>
        <authorList>
            <person name="Almasi E."/>
            <person name="Sahu N."/>
            <person name="Krizsan K."/>
            <person name="Balint B."/>
            <person name="Kovacs G.M."/>
            <person name="Kiss B."/>
            <person name="Cseklye J."/>
            <person name="Drula E."/>
            <person name="Henrissat B."/>
            <person name="Nagy I."/>
            <person name="Chovatia M."/>
            <person name="Adam C."/>
            <person name="LaButti K."/>
            <person name="Lipzen A."/>
            <person name="Riley R."/>
            <person name="Grigoriev I.V."/>
            <person name="Nagy L.G."/>
        </authorList>
    </citation>
    <scope>NUCLEOTIDE SEQUENCE [LARGE SCALE GENOMIC DNA]</scope>
    <source>
        <strain evidence="1 2">NL-1724</strain>
    </source>
</reference>